<dbReference type="PANTHER" id="PTHR34599">
    <property type="entry name" value="PEROXIDASE-RELATED"/>
    <property type="match status" value="1"/>
</dbReference>
<dbReference type="PANTHER" id="PTHR34599:SF2">
    <property type="entry name" value="TRAF-TYPE DOMAIN-CONTAINING PROTEIN"/>
    <property type="match status" value="1"/>
</dbReference>
<gene>
    <name evidence="2" type="ORF">ACFQZX_05720</name>
</gene>
<dbReference type="Pfam" id="PF01569">
    <property type="entry name" value="PAP2"/>
    <property type="match status" value="1"/>
</dbReference>
<dbReference type="EMBL" id="JBHTHZ010000002">
    <property type="protein sequence ID" value="MFD0793106.1"/>
    <property type="molecule type" value="Genomic_DNA"/>
</dbReference>
<sequence length="441" mass="49084">MKRRCIIIAAMLLLISNACVKRGINIKLSERSVTRVINQMTAVMVHDVTNPPLAARFYAYACLAGYEVVVQKKGLASMKGVLNEFPVIAKPGGIQTYDVYLSATLAIYRTAEALQPSGYILKKDEDRFVDSCRSVGFSDAVISGSMAYANLVSKAVLNYAKHDGYVKISNYQRYTPGLKPGMWNPTPPSYMAPVEPYFYTVRPFTLDSASQFFTGNPVPFSLNKTSSFYKQMLESQKKGADDLSREEIDAANFWDCNPFAVKAAGHMLVGLKKISPGAHWMGICSIACLQQKTGFVKALQIHTILSVALTDGFISCWDSKYKTNRIRPETAIRDYLDRSWKPFLQTPPFPEYVSGHSVISAVSANILSRFFGDHYGFTDSVESSYGIPPRRFNSFDQAAREAALSRFYGGIHFMDAIEEGLIQGKKVGDRVADKFRLGRKL</sequence>
<accession>A0ABW3APW9</accession>
<dbReference type="EC" id="1.11.1.-" evidence="2"/>
<proteinExistence type="predicted"/>
<dbReference type="Gene3D" id="1.10.606.20">
    <property type="match status" value="1"/>
</dbReference>
<name>A0ABW3APW9_9SPHI</name>
<dbReference type="InterPro" id="IPR036938">
    <property type="entry name" value="PAP2/HPO_sf"/>
</dbReference>
<dbReference type="GO" id="GO:0004601">
    <property type="term" value="F:peroxidase activity"/>
    <property type="evidence" value="ECO:0007669"/>
    <property type="project" value="UniProtKB-KW"/>
</dbReference>
<protein>
    <submittedName>
        <fullName evidence="2">Vanadium-dependent haloperoxidase</fullName>
        <ecNumber evidence="2">1.11.1.-</ecNumber>
    </submittedName>
</protein>
<evidence type="ECO:0000313" key="3">
    <source>
        <dbReference type="Proteomes" id="UP001597010"/>
    </source>
</evidence>
<reference evidence="3" key="1">
    <citation type="journal article" date="2019" name="Int. J. Syst. Evol. Microbiol.">
        <title>The Global Catalogue of Microorganisms (GCM) 10K type strain sequencing project: providing services to taxonomists for standard genome sequencing and annotation.</title>
        <authorList>
            <consortium name="The Broad Institute Genomics Platform"/>
            <consortium name="The Broad Institute Genome Sequencing Center for Infectious Disease"/>
            <person name="Wu L."/>
            <person name="Ma J."/>
        </authorList>
    </citation>
    <scope>NUCLEOTIDE SEQUENCE [LARGE SCALE GENOMIC DNA]</scope>
    <source>
        <strain evidence="3">CCUG 61484</strain>
    </source>
</reference>
<dbReference type="SUPFAM" id="SSF48317">
    <property type="entry name" value="Acid phosphatase/Vanadium-dependent haloperoxidase"/>
    <property type="match status" value="1"/>
</dbReference>
<keyword evidence="2" id="KW-0575">Peroxidase</keyword>
<evidence type="ECO:0000259" key="1">
    <source>
        <dbReference type="Pfam" id="PF01569"/>
    </source>
</evidence>
<keyword evidence="2" id="KW-0560">Oxidoreductase</keyword>
<dbReference type="CDD" id="cd03398">
    <property type="entry name" value="PAP2_haloperoxidase"/>
    <property type="match status" value="1"/>
</dbReference>
<comment type="caution">
    <text evidence="2">The sequence shown here is derived from an EMBL/GenBank/DDBJ whole genome shotgun (WGS) entry which is preliminary data.</text>
</comment>
<dbReference type="InterPro" id="IPR000326">
    <property type="entry name" value="PAP2/HPO"/>
</dbReference>
<dbReference type="InterPro" id="IPR052559">
    <property type="entry name" value="V-haloperoxidase"/>
</dbReference>
<dbReference type="Proteomes" id="UP001597010">
    <property type="component" value="Unassembled WGS sequence"/>
</dbReference>
<feature type="domain" description="Phosphatidic acid phosphatase type 2/haloperoxidase" evidence="1">
    <location>
        <begin position="305"/>
        <end position="424"/>
    </location>
</feature>
<evidence type="ECO:0000313" key="2">
    <source>
        <dbReference type="EMBL" id="MFD0793106.1"/>
    </source>
</evidence>
<dbReference type="RefSeq" id="WP_377112415.1">
    <property type="nucleotide sequence ID" value="NZ_JBHTHZ010000002.1"/>
</dbReference>
<keyword evidence="3" id="KW-1185">Reference proteome</keyword>
<organism evidence="2 3">
    <name type="scientific">Mucilaginibacter litoreus</name>
    <dbReference type="NCBI Taxonomy" id="1048221"/>
    <lineage>
        <taxon>Bacteria</taxon>
        <taxon>Pseudomonadati</taxon>
        <taxon>Bacteroidota</taxon>
        <taxon>Sphingobacteriia</taxon>
        <taxon>Sphingobacteriales</taxon>
        <taxon>Sphingobacteriaceae</taxon>
        <taxon>Mucilaginibacter</taxon>
    </lineage>
</organism>